<accession>A0A9P5T6U8</accession>
<dbReference type="EMBL" id="WHVB01000011">
    <property type="protein sequence ID" value="KAF8478396.1"/>
    <property type="molecule type" value="Genomic_DNA"/>
</dbReference>
<dbReference type="Proteomes" id="UP000759537">
    <property type="component" value="Unassembled WGS sequence"/>
</dbReference>
<feature type="region of interest" description="Disordered" evidence="1">
    <location>
        <begin position="197"/>
        <end position="229"/>
    </location>
</feature>
<feature type="compositionally biased region" description="Basic and acidic residues" evidence="1">
    <location>
        <begin position="211"/>
        <end position="221"/>
    </location>
</feature>
<dbReference type="InterPro" id="IPR003615">
    <property type="entry name" value="HNH_nuc"/>
</dbReference>
<dbReference type="OrthoDB" id="3269637at2759"/>
<evidence type="ECO:0000256" key="1">
    <source>
        <dbReference type="SAM" id="MobiDB-lite"/>
    </source>
</evidence>
<reference evidence="3" key="1">
    <citation type="submission" date="2019-10" db="EMBL/GenBank/DDBJ databases">
        <authorList>
            <consortium name="DOE Joint Genome Institute"/>
            <person name="Kuo A."/>
            <person name="Miyauchi S."/>
            <person name="Kiss E."/>
            <person name="Drula E."/>
            <person name="Kohler A."/>
            <person name="Sanchez-Garcia M."/>
            <person name="Andreopoulos B."/>
            <person name="Barry K.W."/>
            <person name="Bonito G."/>
            <person name="Buee M."/>
            <person name="Carver A."/>
            <person name="Chen C."/>
            <person name="Cichocki N."/>
            <person name="Clum A."/>
            <person name="Culley D."/>
            <person name="Crous P.W."/>
            <person name="Fauchery L."/>
            <person name="Girlanda M."/>
            <person name="Hayes R."/>
            <person name="Keri Z."/>
            <person name="LaButti K."/>
            <person name="Lipzen A."/>
            <person name="Lombard V."/>
            <person name="Magnuson J."/>
            <person name="Maillard F."/>
            <person name="Morin E."/>
            <person name="Murat C."/>
            <person name="Nolan M."/>
            <person name="Ohm R."/>
            <person name="Pangilinan J."/>
            <person name="Pereira M."/>
            <person name="Perotto S."/>
            <person name="Peter M."/>
            <person name="Riley R."/>
            <person name="Sitrit Y."/>
            <person name="Stielow B."/>
            <person name="Szollosi G."/>
            <person name="Zifcakova L."/>
            <person name="Stursova M."/>
            <person name="Spatafora J.W."/>
            <person name="Tedersoo L."/>
            <person name="Vaario L.-M."/>
            <person name="Yamada A."/>
            <person name="Yan M."/>
            <person name="Wang P."/>
            <person name="Xu J."/>
            <person name="Bruns T."/>
            <person name="Baldrian P."/>
            <person name="Vilgalys R."/>
            <person name="Henrissat B."/>
            <person name="Grigoriev I.V."/>
            <person name="Hibbett D."/>
            <person name="Nagy L.G."/>
            <person name="Martin F.M."/>
        </authorList>
    </citation>
    <scope>NUCLEOTIDE SEQUENCE</scope>
    <source>
        <strain evidence="3">Prilba</strain>
    </source>
</reference>
<evidence type="ECO:0000313" key="4">
    <source>
        <dbReference type="Proteomes" id="UP000759537"/>
    </source>
</evidence>
<evidence type="ECO:0000313" key="3">
    <source>
        <dbReference type="EMBL" id="KAF8478396.1"/>
    </source>
</evidence>
<feature type="domain" description="HNH nuclease" evidence="2">
    <location>
        <begin position="112"/>
        <end position="164"/>
    </location>
</feature>
<comment type="caution">
    <text evidence="3">The sequence shown here is derived from an EMBL/GenBank/DDBJ whole genome shotgun (WGS) entry which is preliminary data.</text>
</comment>
<dbReference type="AlphaFoldDB" id="A0A9P5T6U8"/>
<organism evidence="3 4">
    <name type="scientific">Russula ochroleuca</name>
    <dbReference type="NCBI Taxonomy" id="152965"/>
    <lineage>
        <taxon>Eukaryota</taxon>
        <taxon>Fungi</taxon>
        <taxon>Dikarya</taxon>
        <taxon>Basidiomycota</taxon>
        <taxon>Agaricomycotina</taxon>
        <taxon>Agaricomycetes</taxon>
        <taxon>Russulales</taxon>
        <taxon>Russulaceae</taxon>
        <taxon>Russula</taxon>
    </lineage>
</organism>
<name>A0A9P5T6U8_9AGAM</name>
<protein>
    <recommendedName>
        <fullName evidence="2">HNH nuclease domain-containing protein</fullName>
    </recommendedName>
</protein>
<gene>
    <name evidence="3" type="ORF">DFH94DRAFT_682848</name>
</gene>
<sequence>MVEIYLNAHGTQVHFLSIPDSNVQRLSKCPFKWLHYVLFTICGACGDISTIPDGTAVDYYGSTSLANAIYHYNPTGFHLCGLPYKQMTSTASVVTHRPNFRQDIKRRDGDFCTITREPAVHCDTVHLIPKCKGDEFIAIHFRHQHRRFNDTQNGILLAKTMHERVSGGDTAFLKMPNYGLDPDDVWRVDQGPPHSDHITLHRLVKPSGDNPDIRKLTKKFPEVSQPQKP</sequence>
<evidence type="ECO:0000259" key="2">
    <source>
        <dbReference type="Pfam" id="PF13391"/>
    </source>
</evidence>
<reference evidence="3" key="2">
    <citation type="journal article" date="2020" name="Nat. Commun.">
        <title>Large-scale genome sequencing of mycorrhizal fungi provides insights into the early evolution of symbiotic traits.</title>
        <authorList>
            <person name="Miyauchi S."/>
            <person name="Kiss E."/>
            <person name="Kuo A."/>
            <person name="Drula E."/>
            <person name="Kohler A."/>
            <person name="Sanchez-Garcia M."/>
            <person name="Morin E."/>
            <person name="Andreopoulos B."/>
            <person name="Barry K.W."/>
            <person name="Bonito G."/>
            <person name="Buee M."/>
            <person name="Carver A."/>
            <person name="Chen C."/>
            <person name="Cichocki N."/>
            <person name="Clum A."/>
            <person name="Culley D."/>
            <person name="Crous P.W."/>
            <person name="Fauchery L."/>
            <person name="Girlanda M."/>
            <person name="Hayes R.D."/>
            <person name="Keri Z."/>
            <person name="LaButti K."/>
            <person name="Lipzen A."/>
            <person name="Lombard V."/>
            <person name="Magnuson J."/>
            <person name="Maillard F."/>
            <person name="Murat C."/>
            <person name="Nolan M."/>
            <person name="Ohm R.A."/>
            <person name="Pangilinan J."/>
            <person name="Pereira M.F."/>
            <person name="Perotto S."/>
            <person name="Peter M."/>
            <person name="Pfister S."/>
            <person name="Riley R."/>
            <person name="Sitrit Y."/>
            <person name="Stielow J.B."/>
            <person name="Szollosi G."/>
            <person name="Zifcakova L."/>
            <person name="Stursova M."/>
            <person name="Spatafora J.W."/>
            <person name="Tedersoo L."/>
            <person name="Vaario L.M."/>
            <person name="Yamada A."/>
            <person name="Yan M."/>
            <person name="Wang P."/>
            <person name="Xu J."/>
            <person name="Bruns T."/>
            <person name="Baldrian P."/>
            <person name="Vilgalys R."/>
            <person name="Dunand C."/>
            <person name="Henrissat B."/>
            <person name="Grigoriev I.V."/>
            <person name="Hibbett D."/>
            <person name="Nagy L.G."/>
            <person name="Martin F.M."/>
        </authorList>
    </citation>
    <scope>NUCLEOTIDE SEQUENCE</scope>
    <source>
        <strain evidence="3">Prilba</strain>
    </source>
</reference>
<dbReference type="Pfam" id="PF13391">
    <property type="entry name" value="HNH_2"/>
    <property type="match status" value="1"/>
</dbReference>
<proteinExistence type="predicted"/>
<keyword evidence="4" id="KW-1185">Reference proteome</keyword>